<organism evidence="2 3">
    <name type="scientific">Rickettsia felis (strain ATCC VR-1525 / URRWXCal2)</name>
    <name type="common">Rickettsia azadi</name>
    <dbReference type="NCBI Taxonomy" id="315456"/>
    <lineage>
        <taxon>Bacteria</taxon>
        <taxon>Pseudomonadati</taxon>
        <taxon>Pseudomonadota</taxon>
        <taxon>Alphaproteobacteria</taxon>
        <taxon>Rickettsiales</taxon>
        <taxon>Rickettsiaceae</taxon>
        <taxon>Rickettsieae</taxon>
        <taxon>Rickettsia</taxon>
        <taxon>spotted fever group</taxon>
    </lineage>
</organism>
<evidence type="ECO:0000313" key="2">
    <source>
        <dbReference type="EMBL" id="AAY62345.1"/>
    </source>
</evidence>
<name>Q4UJB2_RICFE</name>
<evidence type="ECO:0000313" key="1">
    <source>
        <dbReference type="EMBL" id="AAY62301.1"/>
    </source>
</evidence>
<dbReference type="KEGG" id="rfe:RF_pd50"/>
<dbReference type="AlphaFoldDB" id="Q4UJB2"/>
<dbReference type="HOGENOM" id="CLU_1085370_0_0_5"/>
<sequence>MKRVCMSKLLGGWSMSLTRYPFNEFDYIMYGMVTNLEELTTGSMASPGWSPENEQKPDNNPCFTGKRLWVYGGGGCAPEEKPSSMNDVSRIISATINNGWDGVDFDDECNMNTAFVIKTMEKLKENSKETSFGFIAGYSYNHPNTEKGKKITDKVKAIIASGQCDRLVHYCYAAAMWNQNDIINNVKQALVQSISYGIEQDKIVLALTTLGLTDWNLNYFLDQIIDLNLGGLFIWRYDELTPNHYKIIKKRLNKLY</sequence>
<keyword evidence="2" id="KW-0614">Plasmid</keyword>
<evidence type="ECO:0000313" key="3">
    <source>
        <dbReference type="Proteomes" id="UP000008548"/>
    </source>
</evidence>
<dbReference type="KEGG" id="rfe:RF_p50"/>
<geneLocation type="plasmid" evidence="1 3">
    <name>pRF</name>
</geneLocation>
<dbReference type="Gene3D" id="3.20.20.80">
    <property type="entry name" value="Glycosidases"/>
    <property type="match status" value="1"/>
</dbReference>
<gene>
    <name evidence="1" type="ordered locus">RF_p50</name>
    <name evidence="2" type="ordered locus">RF_pd50</name>
</gene>
<accession>Q4UJB2</accession>
<geneLocation type="plasmid" evidence="2 3">
    <name>pRFdelta</name>
</geneLocation>
<protein>
    <submittedName>
        <fullName evidence="2">Uncharacterized protein</fullName>
    </submittedName>
</protein>
<dbReference type="EMBL" id="CP000054">
    <property type="protein sequence ID" value="AAY62301.1"/>
    <property type="molecule type" value="Genomic_DNA"/>
</dbReference>
<dbReference type="InterPro" id="IPR017853">
    <property type="entry name" value="GH"/>
</dbReference>
<dbReference type="Proteomes" id="UP000008548">
    <property type="component" value="Plasmid pRFdelta"/>
</dbReference>
<dbReference type="EMBL" id="CP000055">
    <property type="protein sequence ID" value="AAY62345.1"/>
    <property type="molecule type" value="Genomic_DNA"/>
</dbReference>
<dbReference type="Proteomes" id="UP000008548">
    <property type="component" value="Plasmid pRF"/>
</dbReference>
<proteinExistence type="predicted"/>
<keyword evidence="3" id="KW-1185">Reference proteome</keyword>
<reference evidence="2 3" key="1">
    <citation type="journal article" date="2005" name="PLoS Biol.">
        <title>The genome sequence of Rickettsia felis identifies the first putative conjugative plasmid in an obligate intracellular parasite.</title>
        <authorList>
            <person name="Ogata H."/>
            <person name="Renesto P."/>
            <person name="Audic S."/>
            <person name="Robert C."/>
            <person name="Blanc G."/>
            <person name="Fournier P.E."/>
            <person name="Parinello H."/>
            <person name="Claverie J.M."/>
            <person name="Raoult D."/>
        </authorList>
    </citation>
    <scope>NUCLEOTIDE SEQUENCE [LARGE SCALE GENOMIC DNA]</scope>
    <source>
        <strain evidence="3">ATCC VR-1525 / URRWXCal2</strain>
        <strain evidence="2">URRWXCal2</strain>
        <plasmid evidence="1">pRF</plasmid>
        <plasmid evidence="2">pRFdelta</plasmid>
    </source>
</reference>
<dbReference type="SUPFAM" id="SSF51445">
    <property type="entry name" value="(Trans)glycosidases"/>
    <property type="match status" value="1"/>
</dbReference>